<reference evidence="3" key="1">
    <citation type="submission" date="2021-12" db="EMBL/GenBank/DDBJ databases">
        <title>Prjna785345.</title>
        <authorList>
            <person name="Rujirawat T."/>
            <person name="Krajaejun T."/>
        </authorList>
    </citation>
    <scope>NUCLEOTIDE SEQUENCE</scope>
    <source>
        <strain evidence="3">Pi057C3</strain>
    </source>
</reference>
<sequence length="86" mass="10242">MKIPKMLLQYTLMFTVPSAVALYYWQPRSDEEIRRDVEAKVRPDMERRRKNQAKYRELLLQRQGATSHESQQQLEDVTSFAAPRKS</sequence>
<dbReference type="Proteomes" id="UP001209570">
    <property type="component" value="Unassembled WGS sequence"/>
</dbReference>
<evidence type="ECO:0000313" key="4">
    <source>
        <dbReference type="Proteomes" id="UP001209570"/>
    </source>
</evidence>
<gene>
    <name evidence="3" type="ORF">P43SY_007010</name>
</gene>
<feature type="chain" id="PRO_5042004769" evidence="2">
    <location>
        <begin position="22"/>
        <end position="86"/>
    </location>
</feature>
<evidence type="ECO:0000313" key="3">
    <source>
        <dbReference type="EMBL" id="KAJ0406402.1"/>
    </source>
</evidence>
<accession>A0AAD5Q9C2</accession>
<comment type="caution">
    <text evidence="3">The sequence shown here is derived from an EMBL/GenBank/DDBJ whole genome shotgun (WGS) entry which is preliminary data.</text>
</comment>
<keyword evidence="2" id="KW-0732">Signal</keyword>
<feature type="compositionally biased region" description="Polar residues" evidence="1">
    <location>
        <begin position="63"/>
        <end position="76"/>
    </location>
</feature>
<protein>
    <submittedName>
        <fullName evidence="3">Uncharacterized protein</fullName>
    </submittedName>
</protein>
<name>A0AAD5Q9C2_PYTIN</name>
<evidence type="ECO:0000256" key="1">
    <source>
        <dbReference type="SAM" id="MobiDB-lite"/>
    </source>
</evidence>
<proteinExistence type="predicted"/>
<organism evidence="3 4">
    <name type="scientific">Pythium insidiosum</name>
    <name type="common">Pythiosis disease agent</name>
    <dbReference type="NCBI Taxonomy" id="114742"/>
    <lineage>
        <taxon>Eukaryota</taxon>
        <taxon>Sar</taxon>
        <taxon>Stramenopiles</taxon>
        <taxon>Oomycota</taxon>
        <taxon>Peronosporomycetes</taxon>
        <taxon>Pythiales</taxon>
        <taxon>Pythiaceae</taxon>
        <taxon>Pythium</taxon>
    </lineage>
</organism>
<keyword evidence="4" id="KW-1185">Reference proteome</keyword>
<feature type="signal peptide" evidence="2">
    <location>
        <begin position="1"/>
        <end position="21"/>
    </location>
</feature>
<feature type="region of interest" description="Disordered" evidence="1">
    <location>
        <begin position="62"/>
        <end position="86"/>
    </location>
</feature>
<evidence type="ECO:0000256" key="2">
    <source>
        <dbReference type="SAM" id="SignalP"/>
    </source>
</evidence>
<dbReference type="AlphaFoldDB" id="A0AAD5Q9C2"/>
<dbReference type="EMBL" id="JAKCXM010000033">
    <property type="protein sequence ID" value="KAJ0406402.1"/>
    <property type="molecule type" value="Genomic_DNA"/>
</dbReference>